<sequence length="75" mass="8581">MNFLSKNKAIIAVIALSIWINFFPSTDPSRKEGQRSFLYAISNTNSHLYPHARYIIPLLGLAAIFVSRSRRKDDK</sequence>
<reference evidence="3" key="1">
    <citation type="journal article" date="2019" name="Int. J. Syst. Evol. Microbiol.">
        <title>The Global Catalogue of Microorganisms (GCM) 10K type strain sequencing project: providing services to taxonomists for standard genome sequencing and annotation.</title>
        <authorList>
            <consortium name="The Broad Institute Genomics Platform"/>
            <consortium name="The Broad Institute Genome Sequencing Center for Infectious Disease"/>
            <person name="Wu L."/>
            <person name="Ma J."/>
        </authorList>
    </citation>
    <scope>NUCLEOTIDE SEQUENCE [LARGE SCALE GENOMIC DNA]</scope>
    <source>
        <strain evidence="3">JCM 18424</strain>
    </source>
</reference>
<accession>A0ABP9MV57</accession>
<proteinExistence type="predicted"/>
<evidence type="ECO:0000313" key="3">
    <source>
        <dbReference type="Proteomes" id="UP001500631"/>
    </source>
</evidence>
<feature type="transmembrane region" description="Helical" evidence="1">
    <location>
        <begin position="48"/>
        <end position="66"/>
    </location>
</feature>
<gene>
    <name evidence="2" type="ORF">GCM10023338_14680</name>
</gene>
<protein>
    <submittedName>
        <fullName evidence="2">Uncharacterized protein</fullName>
    </submittedName>
</protein>
<dbReference type="EMBL" id="BAABKE010000004">
    <property type="protein sequence ID" value="GAA5100209.1"/>
    <property type="molecule type" value="Genomic_DNA"/>
</dbReference>
<organism evidence="2 3">
    <name type="scientific">Wohlfahrtiimonas larvae</name>
    <dbReference type="NCBI Taxonomy" id="1157986"/>
    <lineage>
        <taxon>Bacteria</taxon>
        <taxon>Pseudomonadati</taxon>
        <taxon>Pseudomonadota</taxon>
        <taxon>Gammaproteobacteria</taxon>
        <taxon>Cardiobacteriales</taxon>
        <taxon>Ignatzschineriaceae</taxon>
        <taxon>Wohlfahrtiimonas</taxon>
    </lineage>
</organism>
<name>A0ABP9MV57_9GAMM</name>
<keyword evidence="1" id="KW-0472">Membrane</keyword>
<keyword evidence="3" id="KW-1185">Reference proteome</keyword>
<comment type="caution">
    <text evidence="2">The sequence shown here is derived from an EMBL/GenBank/DDBJ whole genome shotgun (WGS) entry which is preliminary data.</text>
</comment>
<evidence type="ECO:0000256" key="1">
    <source>
        <dbReference type="SAM" id="Phobius"/>
    </source>
</evidence>
<keyword evidence="1" id="KW-1133">Transmembrane helix</keyword>
<evidence type="ECO:0000313" key="2">
    <source>
        <dbReference type="EMBL" id="GAA5100209.1"/>
    </source>
</evidence>
<dbReference type="Proteomes" id="UP001500631">
    <property type="component" value="Unassembled WGS sequence"/>
</dbReference>
<keyword evidence="1" id="KW-0812">Transmembrane</keyword>